<dbReference type="PROSITE" id="PS50075">
    <property type="entry name" value="CARRIER"/>
    <property type="match status" value="1"/>
</dbReference>
<dbReference type="InterPro" id="IPR036736">
    <property type="entry name" value="ACP-like_sf"/>
</dbReference>
<evidence type="ECO:0000313" key="3">
    <source>
        <dbReference type="EMBL" id="KPL88290.1"/>
    </source>
</evidence>
<dbReference type="InParanoid" id="A0A0M9UCE7"/>
<comment type="caution">
    <text evidence="2">The sequence shown here is derived from an EMBL/GenBank/DDBJ whole genome shotgun (WGS) entry which is preliminary data.</text>
</comment>
<feature type="domain" description="Carrier" evidence="1">
    <location>
        <begin position="2"/>
        <end position="79"/>
    </location>
</feature>
<keyword evidence="4" id="KW-1185">Reference proteome</keyword>
<reference evidence="3 5" key="2">
    <citation type="submission" date="2015-07" db="EMBL/GenBank/DDBJ databases">
        <title>Whole genome sequence of Ardenticatena maritima DSM 23922.</title>
        <authorList>
            <person name="Hemp J."/>
            <person name="Ward L.M."/>
            <person name="Pace L.A."/>
            <person name="Fischer W.W."/>
        </authorList>
    </citation>
    <scope>NUCLEOTIDE SEQUENCE [LARGE SCALE GENOMIC DNA]</scope>
    <source>
        <strain evidence="3 5">110S</strain>
    </source>
</reference>
<gene>
    <name evidence="2" type="ORF">ARMA_1203</name>
    <name evidence="3" type="ORF">SE16_05500</name>
</gene>
<dbReference type="STRING" id="872965.SE16_05500"/>
<evidence type="ECO:0000259" key="1">
    <source>
        <dbReference type="PROSITE" id="PS50075"/>
    </source>
</evidence>
<reference evidence="4" key="3">
    <citation type="submission" date="2015-08" db="EMBL/GenBank/DDBJ databases">
        <title>Draft Genome Sequence of a Heterotrophic Facultative Anaerobic Bacterium Ardenticatena maritima Strain 110S.</title>
        <authorList>
            <person name="Kawaichi S."/>
            <person name="Yoshida T."/>
            <person name="Sako Y."/>
            <person name="Nakamura R."/>
        </authorList>
    </citation>
    <scope>NUCLEOTIDE SEQUENCE [LARGE SCALE GENOMIC DNA]</scope>
    <source>
        <strain evidence="4">110S</strain>
    </source>
</reference>
<dbReference type="RefSeq" id="WP_054492686.1">
    <property type="nucleotide sequence ID" value="NZ_BBZA01000081.1"/>
</dbReference>
<evidence type="ECO:0000313" key="2">
    <source>
        <dbReference type="EMBL" id="GAP62780.1"/>
    </source>
</evidence>
<dbReference type="EMBL" id="LGKN01000004">
    <property type="protein sequence ID" value="KPL88290.1"/>
    <property type="molecule type" value="Genomic_DNA"/>
</dbReference>
<proteinExistence type="predicted"/>
<dbReference type="SUPFAM" id="SSF47336">
    <property type="entry name" value="ACP-like"/>
    <property type="match status" value="1"/>
</dbReference>
<evidence type="ECO:0000313" key="5">
    <source>
        <dbReference type="Proteomes" id="UP000050502"/>
    </source>
</evidence>
<dbReference type="AlphaFoldDB" id="A0A0M9UCE7"/>
<dbReference type="Gene3D" id="1.10.1200.10">
    <property type="entry name" value="ACP-like"/>
    <property type="match status" value="1"/>
</dbReference>
<dbReference type="EMBL" id="BBZA01000081">
    <property type="protein sequence ID" value="GAP62780.1"/>
    <property type="molecule type" value="Genomic_DNA"/>
</dbReference>
<protein>
    <recommendedName>
        <fullName evidence="1">Carrier domain-containing protein</fullName>
    </recommendedName>
</protein>
<reference evidence="2 4" key="1">
    <citation type="journal article" date="2015" name="Genome Announc.">
        <title>Draft Genome Sequence of a Heterotrophic Facultative Anaerobic Thermophilic Bacterium, Ardenticatena maritima Strain 110ST.</title>
        <authorList>
            <person name="Kawaichi S."/>
            <person name="Yoshida T."/>
            <person name="Sako Y."/>
            <person name="Nakamura R."/>
        </authorList>
    </citation>
    <scope>NUCLEOTIDE SEQUENCE [LARGE SCALE GENOMIC DNA]</scope>
    <source>
        <strain evidence="2 4">110S</strain>
    </source>
</reference>
<dbReference type="Proteomes" id="UP000037784">
    <property type="component" value="Unassembled WGS sequence"/>
</dbReference>
<name>A0A0M9UCE7_9CHLR</name>
<dbReference type="Proteomes" id="UP000050502">
    <property type="component" value="Unassembled WGS sequence"/>
</dbReference>
<dbReference type="Pfam" id="PF00550">
    <property type="entry name" value="PP-binding"/>
    <property type="match status" value="1"/>
</dbReference>
<dbReference type="OrthoDB" id="2625323at2"/>
<organism evidence="2 4">
    <name type="scientific">Ardenticatena maritima</name>
    <dbReference type="NCBI Taxonomy" id="872965"/>
    <lineage>
        <taxon>Bacteria</taxon>
        <taxon>Bacillati</taxon>
        <taxon>Chloroflexota</taxon>
        <taxon>Ardenticatenia</taxon>
        <taxon>Ardenticatenales</taxon>
        <taxon>Ardenticatenaceae</taxon>
        <taxon>Ardenticatena</taxon>
    </lineage>
</organism>
<accession>A0A0M9UCE7</accession>
<dbReference type="InterPro" id="IPR009081">
    <property type="entry name" value="PP-bd_ACP"/>
</dbReference>
<evidence type="ECO:0000313" key="4">
    <source>
        <dbReference type="Proteomes" id="UP000037784"/>
    </source>
</evidence>
<sequence>MTAKVIEQFILDDLLLGMRQDPIAPDESLISSGILDSLALLRLITFLEERFGIAIEDHEVMQENFETIARMEAFVAAKQPA</sequence>